<dbReference type="PANTHER" id="PTHR43855">
    <property type="entry name" value="THIOSULFATE SULFURTRANSFERASE"/>
    <property type="match status" value="1"/>
</dbReference>
<accession>A0A6N4E2Z2</accession>
<evidence type="ECO:0000313" key="3">
    <source>
        <dbReference type="EMBL" id="PUE04242.1"/>
    </source>
</evidence>
<proteinExistence type="predicted"/>
<dbReference type="InterPro" id="IPR051126">
    <property type="entry name" value="Thiosulfate_sulfurtransferase"/>
</dbReference>
<evidence type="ECO:0000313" key="4">
    <source>
        <dbReference type="Proteomes" id="UP000250928"/>
    </source>
</evidence>
<feature type="domain" description="Rhodanese" evidence="2">
    <location>
        <begin position="38"/>
        <end position="147"/>
    </location>
</feature>
<dbReference type="SMART" id="SM00450">
    <property type="entry name" value="RHOD"/>
    <property type="match status" value="2"/>
</dbReference>
<evidence type="ECO:0000259" key="2">
    <source>
        <dbReference type="PROSITE" id="PS50206"/>
    </source>
</evidence>
<dbReference type="PANTHER" id="PTHR43855:SF1">
    <property type="entry name" value="THIOSULFATE SULFURTRANSFERASE"/>
    <property type="match status" value="1"/>
</dbReference>
<dbReference type="Proteomes" id="UP000250928">
    <property type="component" value="Unassembled WGS sequence"/>
</dbReference>
<dbReference type="Pfam" id="PF00581">
    <property type="entry name" value="Rhodanese"/>
    <property type="match status" value="2"/>
</dbReference>
<reference evidence="3 4" key="1">
    <citation type="submission" date="2018-01" db="EMBL/GenBank/DDBJ databases">
        <title>Novel co-symbiosis in the lucinid bivalve Phacoides pectinatus.</title>
        <authorList>
            <person name="Lim S.J."/>
            <person name="Davis B.G."/>
            <person name="Gill D.E."/>
            <person name="Engel A.S."/>
            <person name="Anderson L.C."/>
            <person name="Campbell B.J."/>
        </authorList>
    </citation>
    <scope>NUCLEOTIDE SEQUENCE [LARGE SCALE GENOMIC DNA]</scope>
    <source>
        <strain evidence="3">N3_P5</strain>
    </source>
</reference>
<dbReference type="InterPro" id="IPR001307">
    <property type="entry name" value="Thiosulphate_STrfase_CS"/>
</dbReference>
<protein>
    <submittedName>
        <fullName evidence="3">Thiosulfate sulfurtransferase</fullName>
    </submittedName>
</protein>
<organism evidence="3 4">
    <name type="scientific">Candidatus Sedimenticola endophacoides</name>
    <dbReference type="NCBI Taxonomy" id="2548426"/>
    <lineage>
        <taxon>Bacteria</taxon>
        <taxon>Pseudomonadati</taxon>
        <taxon>Pseudomonadota</taxon>
        <taxon>Gammaproteobacteria</taxon>
        <taxon>Chromatiales</taxon>
        <taxon>Sedimenticolaceae</taxon>
        <taxon>Sedimenticola</taxon>
    </lineage>
</organism>
<name>A0A6N4E2Z2_9GAMM</name>
<dbReference type="InterPro" id="IPR001763">
    <property type="entry name" value="Rhodanese-like_dom"/>
</dbReference>
<keyword evidence="3" id="KW-0808">Transferase</keyword>
<dbReference type="PROSITE" id="PS50206">
    <property type="entry name" value="RHODANESE_3"/>
    <property type="match status" value="2"/>
</dbReference>
<feature type="domain" description="Rhodanese" evidence="2">
    <location>
        <begin position="179"/>
        <end position="292"/>
    </location>
</feature>
<sequence>MEAVIRRILFLAVILFIYGGSAFASVAVDGGWLEPRLDDPDLILIDMSSDPTQYQRFHIPGAVHIPYKYLTATRRDGVSVRAGDRQLKQILGYLGITPESQIVIYDDMGGLEAGRLFWELERIGHENLALLDGGLVKWILDGKRVVARESEPRSKAYPGALGEVRANVADIEQVQAALKDGKTRLLDVRSREEYAGDRRAKRSGHIPGAGWWPWEESVRFDQGFVLREEAQLRESLAALGLEDPETPVILYCRTGHRASQSYYVLRRLGYRDVKIYDGSMAEWSRTTLPLKEGMEP</sequence>
<gene>
    <name evidence="3" type="ORF">C3L24_03555</name>
</gene>
<evidence type="ECO:0000256" key="1">
    <source>
        <dbReference type="ARBA" id="ARBA00022737"/>
    </source>
</evidence>
<dbReference type="CDD" id="cd01448">
    <property type="entry name" value="TST_Repeat_1"/>
    <property type="match status" value="1"/>
</dbReference>
<dbReference type="EMBL" id="PQCO01000133">
    <property type="protein sequence ID" value="PUE04242.1"/>
    <property type="molecule type" value="Genomic_DNA"/>
</dbReference>
<comment type="caution">
    <text evidence="3">The sequence shown here is derived from an EMBL/GenBank/DDBJ whole genome shotgun (WGS) entry which is preliminary data.</text>
</comment>
<dbReference type="Gene3D" id="3.40.250.10">
    <property type="entry name" value="Rhodanese-like domain"/>
    <property type="match status" value="2"/>
</dbReference>
<keyword evidence="1" id="KW-0677">Repeat</keyword>
<dbReference type="AlphaFoldDB" id="A0A6N4E2Z2"/>
<dbReference type="InterPro" id="IPR036873">
    <property type="entry name" value="Rhodanese-like_dom_sf"/>
</dbReference>
<dbReference type="CDD" id="cd01449">
    <property type="entry name" value="TST_Repeat_2"/>
    <property type="match status" value="1"/>
</dbReference>
<dbReference type="SUPFAM" id="SSF52821">
    <property type="entry name" value="Rhodanese/Cell cycle control phosphatase"/>
    <property type="match status" value="2"/>
</dbReference>
<dbReference type="PROSITE" id="PS00380">
    <property type="entry name" value="RHODANESE_1"/>
    <property type="match status" value="1"/>
</dbReference>
<dbReference type="GO" id="GO:0004792">
    <property type="term" value="F:thiosulfate-cyanide sulfurtransferase activity"/>
    <property type="evidence" value="ECO:0007669"/>
    <property type="project" value="InterPro"/>
</dbReference>